<evidence type="ECO:0000259" key="4">
    <source>
        <dbReference type="SMART" id="SM00672"/>
    </source>
</evidence>
<keyword evidence="3" id="KW-0812">Transmembrane</keyword>
<evidence type="ECO:0000256" key="2">
    <source>
        <dbReference type="ARBA" id="ARBA00022679"/>
    </source>
</evidence>
<accession>A0A9D4UFR1</accession>
<protein>
    <recommendedName>
        <fullName evidence="4">Glycosyl transferase CAP10 domain-containing protein</fullName>
    </recommendedName>
</protein>
<keyword evidence="3" id="KW-0472">Membrane</keyword>
<keyword evidence="6" id="KW-1185">Reference proteome</keyword>
<keyword evidence="3" id="KW-1133">Transmembrane helix</keyword>
<dbReference type="GO" id="GO:0016740">
    <property type="term" value="F:transferase activity"/>
    <property type="evidence" value="ECO:0007669"/>
    <property type="project" value="UniProtKB-KW"/>
</dbReference>
<dbReference type="InterPro" id="IPR006598">
    <property type="entry name" value="CAP10"/>
</dbReference>
<comment type="caution">
    <text evidence="5">The sequence shown here is derived from an EMBL/GenBank/DDBJ whole genome shotgun (WGS) entry which is preliminary data.</text>
</comment>
<dbReference type="AlphaFoldDB" id="A0A9D4UFR1"/>
<organism evidence="5 6">
    <name type="scientific">Adiantum capillus-veneris</name>
    <name type="common">Maidenhair fern</name>
    <dbReference type="NCBI Taxonomy" id="13818"/>
    <lineage>
        <taxon>Eukaryota</taxon>
        <taxon>Viridiplantae</taxon>
        <taxon>Streptophyta</taxon>
        <taxon>Embryophyta</taxon>
        <taxon>Tracheophyta</taxon>
        <taxon>Polypodiopsida</taxon>
        <taxon>Polypodiidae</taxon>
        <taxon>Polypodiales</taxon>
        <taxon>Pteridineae</taxon>
        <taxon>Pteridaceae</taxon>
        <taxon>Vittarioideae</taxon>
        <taxon>Adiantum</taxon>
    </lineage>
</organism>
<dbReference type="EMBL" id="JABFUD020000017">
    <property type="protein sequence ID" value="KAI5066852.1"/>
    <property type="molecule type" value="Genomic_DNA"/>
</dbReference>
<feature type="domain" description="Glycosyl transferase CAP10" evidence="4">
    <location>
        <begin position="208"/>
        <end position="452"/>
    </location>
</feature>
<gene>
    <name evidence="5" type="ORF">GOP47_0017380</name>
</gene>
<evidence type="ECO:0000256" key="3">
    <source>
        <dbReference type="SAM" id="Phobius"/>
    </source>
</evidence>
<keyword evidence="2" id="KW-0808">Transferase</keyword>
<dbReference type="PANTHER" id="PTHR12203:SF35">
    <property type="entry name" value="PROTEIN O-GLUCOSYLTRANSFERASE 1"/>
    <property type="match status" value="1"/>
</dbReference>
<dbReference type="InterPro" id="IPR051091">
    <property type="entry name" value="O-Glucosyltr/Glycosyltrsf_90"/>
</dbReference>
<sequence>MDGKSAPGGGLLKKISSTNYLRSHCCLRPAAVLITCFAILLSFLLVTASCLYIASPDKLNLLLWHVRNLKVDDTHKVWPSSQFWQNLTMDRGRQMHNNCAYSGCPPASDPQNVAPSPFKQPFDRNRECPFYFHYIHEDLSPWTQAQTSNNQSVSVSKEMLNKASPLANFRVVIKKGRLYVDAFVPCFQTRAIFTIWGLLQLLRLYPGLVPDIDLLFGCGDTPRVFRRNYQNSPPPPVFRYCTTPTDFDIPFPDWSFWGWPEVNLKPWDGELFGILKGENELLWEERHPTAFWKGNTDTGSALRKGLQKCNGPQNGATIVHQDWYAEMNAHFRNSKLAEQCRHRYKIYAEGWGWSVSLKYIMACDSPAFIIDPVFHDFFSRGLMPMKHFWPVRSDKLCDSIKFGTEWGNNNTNAAEAIGRSGRQYVTRDVSMKHVYDYMLHVLLEYGKLLDFEPIPGNNMKEVCVDAFLCQAPEQERVLYKESMVHDASEEPPCFLSPRDEQLIQARNSQRLNIKRLVHEAEDSGDGGAHLLSDSNGVLIH</sequence>
<feature type="transmembrane region" description="Helical" evidence="3">
    <location>
        <begin position="30"/>
        <end position="54"/>
    </location>
</feature>
<evidence type="ECO:0000313" key="6">
    <source>
        <dbReference type="Proteomes" id="UP000886520"/>
    </source>
</evidence>
<dbReference type="SMART" id="SM00672">
    <property type="entry name" value="CAP10"/>
    <property type="match status" value="1"/>
</dbReference>
<dbReference type="Proteomes" id="UP000886520">
    <property type="component" value="Chromosome 17"/>
</dbReference>
<name>A0A9D4UFR1_ADICA</name>
<dbReference type="Pfam" id="PF05686">
    <property type="entry name" value="Glyco_transf_90"/>
    <property type="match status" value="1"/>
</dbReference>
<reference evidence="5" key="1">
    <citation type="submission" date="2021-01" db="EMBL/GenBank/DDBJ databases">
        <title>Adiantum capillus-veneris genome.</title>
        <authorList>
            <person name="Fang Y."/>
            <person name="Liao Q."/>
        </authorList>
    </citation>
    <scope>NUCLEOTIDE SEQUENCE</scope>
    <source>
        <strain evidence="5">H3</strain>
        <tissue evidence="5">Leaf</tissue>
    </source>
</reference>
<comment type="similarity">
    <text evidence="1">Belongs to the glycosyltransferase 90 family.</text>
</comment>
<evidence type="ECO:0000256" key="1">
    <source>
        <dbReference type="ARBA" id="ARBA00010118"/>
    </source>
</evidence>
<dbReference type="OrthoDB" id="202415at2759"/>
<dbReference type="PANTHER" id="PTHR12203">
    <property type="entry name" value="KDEL LYS-ASP-GLU-LEU CONTAINING - RELATED"/>
    <property type="match status" value="1"/>
</dbReference>
<proteinExistence type="inferred from homology"/>
<evidence type="ECO:0000313" key="5">
    <source>
        <dbReference type="EMBL" id="KAI5066852.1"/>
    </source>
</evidence>